<protein>
    <submittedName>
        <fullName evidence="1">Uncharacterized protein</fullName>
    </submittedName>
</protein>
<sequence>MDSTPLQLTLKLYEEIKTSWKSKNYAACKVSLEKAKLKFIHFNNPYLYKMRAFCRISHRGGTKLNEFCVEHTHCAKKCTIEETKIKNSVNDKEENKSIDLSELHKEFKNKTKDERNELMKMAFKNIKTGQE</sequence>
<evidence type="ECO:0000313" key="2">
    <source>
        <dbReference type="Proteomes" id="UP000078046"/>
    </source>
</evidence>
<accession>A0A177AVB8</accession>
<keyword evidence="2" id="KW-1185">Reference proteome</keyword>
<dbReference type="EMBL" id="LWCA01001343">
    <property type="protein sequence ID" value="OAF65333.1"/>
    <property type="molecule type" value="Genomic_DNA"/>
</dbReference>
<organism evidence="1 2">
    <name type="scientific">Intoshia linei</name>
    <dbReference type="NCBI Taxonomy" id="1819745"/>
    <lineage>
        <taxon>Eukaryota</taxon>
        <taxon>Metazoa</taxon>
        <taxon>Spiralia</taxon>
        <taxon>Lophotrochozoa</taxon>
        <taxon>Mesozoa</taxon>
        <taxon>Orthonectida</taxon>
        <taxon>Rhopaluridae</taxon>
        <taxon>Intoshia</taxon>
    </lineage>
</organism>
<reference evidence="1 2" key="1">
    <citation type="submission" date="2016-04" db="EMBL/GenBank/DDBJ databases">
        <title>The genome of Intoshia linei affirms orthonectids as highly simplified spiralians.</title>
        <authorList>
            <person name="Mikhailov K.V."/>
            <person name="Slusarev G.S."/>
            <person name="Nikitin M.A."/>
            <person name="Logacheva M.D."/>
            <person name="Penin A."/>
            <person name="Aleoshin V."/>
            <person name="Panchin Y.V."/>
        </authorList>
    </citation>
    <scope>NUCLEOTIDE SEQUENCE [LARGE SCALE GENOMIC DNA]</scope>
    <source>
        <strain evidence="1">Intl2013</strain>
        <tissue evidence="1">Whole animal</tissue>
    </source>
</reference>
<gene>
    <name evidence="1" type="ORF">A3Q56_06964</name>
</gene>
<evidence type="ECO:0000313" key="1">
    <source>
        <dbReference type="EMBL" id="OAF65333.1"/>
    </source>
</evidence>
<dbReference type="Proteomes" id="UP000078046">
    <property type="component" value="Unassembled WGS sequence"/>
</dbReference>
<proteinExistence type="predicted"/>
<comment type="caution">
    <text evidence="1">The sequence shown here is derived from an EMBL/GenBank/DDBJ whole genome shotgun (WGS) entry which is preliminary data.</text>
</comment>
<dbReference type="AlphaFoldDB" id="A0A177AVB8"/>
<name>A0A177AVB8_9BILA</name>